<reference evidence="2 3" key="1">
    <citation type="submission" date="2023-08" db="EMBL/GenBank/DDBJ databases">
        <title>Black Yeasts Isolated from many extreme environments.</title>
        <authorList>
            <person name="Coleine C."/>
            <person name="Stajich J.E."/>
            <person name="Selbmann L."/>
        </authorList>
    </citation>
    <scope>NUCLEOTIDE SEQUENCE [LARGE SCALE GENOMIC DNA]</scope>
    <source>
        <strain evidence="2 3">CCFEE 5935</strain>
    </source>
</reference>
<accession>A0AAV9PEC0</accession>
<proteinExistence type="predicted"/>
<feature type="compositionally biased region" description="Low complexity" evidence="1">
    <location>
        <begin position="1"/>
        <end position="21"/>
    </location>
</feature>
<feature type="region of interest" description="Disordered" evidence="1">
    <location>
        <begin position="1"/>
        <end position="43"/>
    </location>
</feature>
<comment type="caution">
    <text evidence="2">The sequence shown here is derived from an EMBL/GenBank/DDBJ whole genome shotgun (WGS) entry which is preliminary data.</text>
</comment>
<sequence length="212" mass="22868">MSTPSATSATDSSSTDHSVTPPASMASNGDTTTPKQHSNKGEFRAWLRASRVDLPRGLARAVYEACAMARQAEQQGDGSKQWLVDMASDVQEKLDIHAAAKQAQATALKASRKAIDVSRVSESRTKAVVQACQEIEEIAGDLDEDLPDDLWEELLDGYDEARTNNMAVQVATTELLIKRDELDSAEEASLEASKALVDAASMLKEKEEGADE</sequence>
<dbReference type="AlphaFoldDB" id="A0AAV9PEC0"/>
<name>A0AAV9PEC0_9PEZI</name>
<dbReference type="RefSeq" id="XP_064660779.1">
    <property type="nucleotide sequence ID" value="XM_064800828.1"/>
</dbReference>
<organism evidence="2 3">
    <name type="scientific">Saxophila tyrrhenica</name>
    <dbReference type="NCBI Taxonomy" id="1690608"/>
    <lineage>
        <taxon>Eukaryota</taxon>
        <taxon>Fungi</taxon>
        <taxon>Dikarya</taxon>
        <taxon>Ascomycota</taxon>
        <taxon>Pezizomycotina</taxon>
        <taxon>Dothideomycetes</taxon>
        <taxon>Dothideomycetidae</taxon>
        <taxon>Mycosphaerellales</taxon>
        <taxon>Extremaceae</taxon>
        <taxon>Saxophila</taxon>
    </lineage>
</organism>
<keyword evidence="3" id="KW-1185">Reference proteome</keyword>
<gene>
    <name evidence="2" type="ORF">LTR77_003572</name>
</gene>
<dbReference type="EMBL" id="JAVRRT010000005">
    <property type="protein sequence ID" value="KAK5171935.1"/>
    <property type="molecule type" value="Genomic_DNA"/>
</dbReference>
<dbReference type="GeneID" id="89924918"/>
<feature type="compositionally biased region" description="Polar residues" evidence="1">
    <location>
        <begin position="25"/>
        <end position="36"/>
    </location>
</feature>
<protein>
    <submittedName>
        <fullName evidence="2">Uncharacterized protein</fullName>
    </submittedName>
</protein>
<evidence type="ECO:0000313" key="2">
    <source>
        <dbReference type="EMBL" id="KAK5171935.1"/>
    </source>
</evidence>
<evidence type="ECO:0000256" key="1">
    <source>
        <dbReference type="SAM" id="MobiDB-lite"/>
    </source>
</evidence>
<evidence type="ECO:0000313" key="3">
    <source>
        <dbReference type="Proteomes" id="UP001337655"/>
    </source>
</evidence>
<dbReference type="Proteomes" id="UP001337655">
    <property type="component" value="Unassembled WGS sequence"/>
</dbReference>